<comment type="caution">
    <text evidence="1">The sequence shown here is derived from an EMBL/GenBank/DDBJ whole genome shotgun (WGS) entry which is preliminary data.</text>
</comment>
<sequence>MSGNTGKRKDNPTSSGDLDPMTLYNRRNQSAVIMEPGSILRPPTFHSYAPEPSSTTFRPATFNPPYQLTFQSHEHLGPRNNNTNRDEIPGIIRRDIWQEVSGPGTKKTKYGFGKLAPNVRHENLIHIPTPEERSRLVPLPPAAQAEIQRLTQELQAQREELNGRAQQDEERHQMMQQMMEEQRREMSALKEMLASSSRNAPIDETNPHEDSTNSNNGDTDAN</sequence>
<accession>A0ACB0L434</accession>
<organism evidence="1 2">
    <name type="scientific">Trifolium pratense</name>
    <name type="common">Red clover</name>
    <dbReference type="NCBI Taxonomy" id="57577"/>
    <lineage>
        <taxon>Eukaryota</taxon>
        <taxon>Viridiplantae</taxon>
        <taxon>Streptophyta</taxon>
        <taxon>Embryophyta</taxon>
        <taxon>Tracheophyta</taxon>
        <taxon>Spermatophyta</taxon>
        <taxon>Magnoliopsida</taxon>
        <taxon>eudicotyledons</taxon>
        <taxon>Gunneridae</taxon>
        <taxon>Pentapetalae</taxon>
        <taxon>rosids</taxon>
        <taxon>fabids</taxon>
        <taxon>Fabales</taxon>
        <taxon>Fabaceae</taxon>
        <taxon>Papilionoideae</taxon>
        <taxon>50 kb inversion clade</taxon>
        <taxon>NPAAA clade</taxon>
        <taxon>Hologalegina</taxon>
        <taxon>IRL clade</taxon>
        <taxon>Trifolieae</taxon>
        <taxon>Trifolium</taxon>
    </lineage>
</organism>
<name>A0ACB0L434_TRIPR</name>
<dbReference type="Proteomes" id="UP001177021">
    <property type="component" value="Unassembled WGS sequence"/>
</dbReference>
<evidence type="ECO:0000313" key="1">
    <source>
        <dbReference type="EMBL" id="CAJ2662162.1"/>
    </source>
</evidence>
<reference evidence="1" key="1">
    <citation type="submission" date="2023-10" db="EMBL/GenBank/DDBJ databases">
        <authorList>
            <person name="Rodriguez Cubillos JULIANA M."/>
            <person name="De Vega J."/>
        </authorList>
    </citation>
    <scope>NUCLEOTIDE SEQUENCE</scope>
</reference>
<gene>
    <name evidence="1" type="ORF">MILVUS5_LOCUS27780</name>
</gene>
<dbReference type="EMBL" id="CASHSV030000409">
    <property type="protein sequence ID" value="CAJ2662162.1"/>
    <property type="molecule type" value="Genomic_DNA"/>
</dbReference>
<keyword evidence="2" id="KW-1185">Reference proteome</keyword>
<protein>
    <submittedName>
        <fullName evidence="1">Uncharacterized protein</fullName>
    </submittedName>
</protein>
<proteinExistence type="predicted"/>
<evidence type="ECO:0000313" key="2">
    <source>
        <dbReference type="Proteomes" id="UP001177021"/>
    </source>
</evidence>